<dbReference type="PANTHER" id="PTHR35372">
    <property type="entry name" value="ATP BINDING PROTEIN-RELATED"/>
    <property type="match status" value="1"/>
</dbReference>
<organism evidence="6">
    <name type="scientific">marine sediment metagenome</name>
    <dbReference type="NCBI Taxonomy" id="412755"/>
    <lineage>
        <taxon>unclassified sequences</taxon>
        <taxon>metagenomes</taxon>
        <taxon>ecological metagenomes</taxon>
    </lineage>
</organism>
<evidence type="ECO:0000313" key="6">
    <source>
        <dbReference type="EMBL" id="GAJ09082.1"/>
    </source>
</evidence>
<dbReference type="Pfam" id="PF03288">
    <property type="entry name" value="Pox_D5"/>
    <property type="match status" value="1"/>
</dbReference>
<dbReference type="Pfam" id="PF19263">
    <property type="entry name" value="DUF5906"/>
    <property type="match status" value="1"/>
</dbReference>
<name>X1UZS9_9ZZZZ</name>
<dbReference type="InterPro" id="IPR045455">
    <property type="entry name" value="NrS-1_pol-like_helicase"/>
</dbReference>
<feature type="non-terminal residue" evidence="6">
    <location>
        <position position="1"/>
    </location>
</feature>
<dbReference type="InterPro" id="IPR006500">
    <property type="entry name" value="Helicase_put_C_phage/plasmid"/>
</dbReference>
<dbReference type="EMBL" id="BARW01032054">
    <property type="protein sequence ID" value="GAJ09082.1"/>
    <property type="molecule type" value="Genomic_DNA"/>
</dbReference>
<dbReference type="PANTHER" id="PTHR35372:SF2">
    <property type="entry name" value="SF3 HELICASE DOMAIN-CONTAINING PROTEIN"/>
    <property type="match status" value="1"/>
</dbReference>
<evidence type="ECO:0000256" key="2">
    <source>
        <dbReference type="ARBA" id="ARBA00022801"/>
    </source>
</evidence>
<evidence type="ECO:0000256" key="4">
    <source>
        <dbReference type="ARBA" id="ARBA00022840"/>
    </source>
</evidence>
<protein>
    <recommendedName>
        <fullName evidence="5">SF3 helicase domain-containing protein</fullName>
    </recommendedName>
</protein>
<dbReference type="InterPro" id="IPR051620">
    <property type="entry name" value="ORF904-like_C"/>
</dbReference>
<comment type="caution">
    <text evidence="6">The sequence shown here is derived from an EMBL/GenBank/DDBJ whole genome shotgun (WGS) entry which is preliminary data.</text>
</comment>
<dbReference type="InterPro" id="IPR036388">
    <property type="entry name" value="WH-like_DNA-bd_sf"/>
</dbReference>
<dbReference type="AlphaFoldDB" id="X1UZS9"/>
<evidence type="ECO:0000259" key="5">
    <source>
        <dbReference type="PROSITE" id="PS51206"/>
    </source>
</evidence>
<dbReference type="PROSITE" id="PS51206">
    <property type="entry name" value="SF3_HELICASE_1"/>
    <property type="match status" value="1"/>
</dbReference>
<reference evidence="6" key="1">
    <citation type="journal article" date="2014" name="Front. Microbiol.">
        <title>High frequency of phylogenetically diverse reductive dehalogenase-homologous genes in deep subseafloor sedimentary metagenomes.</title>
        <authorList>
            <person name="Kawai M."/>
            <person name="Futagami T."/>
            <person name="Toyoda A."/>
            <person name="Takaki Y."/>
            <person name="Nishi S."/>
            <person name="Hori S."/>
            <person name="Arai W."/>
            <person name="Tsubouchi T."/>
            <person name="Morono Y."/>
            <person name="Uchiyama I."/>
            <person name="Ito T."/>
            <person name="Fujiyama A."/>
            <person name="Inagaki F."/>
            <person name="Takami H."/>
        </authorList>
    </citation>
    <scope>NUCLEOTIDE SEQUENCE</scope>
    <source>
        <strain evidence="6">Expedition CK06-06</strain>
    </source>
</reference>
<dbReference type="GO" id="GO:0016787">
    <property type="term" value="F:hydrolase activity"/>
    <property type="evidence" value="ECO:0007669"/>
    <property type="project" value="UniProtKB-KW"/>
</dbReference>
<dbReference type="GO" id="GO:0004386">
    <property type="term" value="F:helicase activity"/>
    <property type="evidence" value="ECO:0007669"/>
    <property type="project" value="UniProtKB-KW"/>
</dbReference>
<keyword evidence="1" id="KW-0547">Nucleotide-binding</keyword>
<evidence type="ECO:0000256" key="3">
    <source>
        <dbReference type="ARBA" id="ARBA00022806"/>
    </source>
</evidence>
<proteinExistence type="predicted"/>
<dbReference type="GO" id="GO:0005524">
    <property type="term" value="F:ATP binding"/>
    <property type="evidence" value="ECO:0007669"/>
    <property type="project" value="UniProtKB-KW"/>
</dbReference>
<feature type="domain" description="SF3 helicase" evidence="5">
    <location>
        <begin position="1"/>
        <end position="92"/>
    </location>
</feature>
<dbReference type="SUPFAM" id="SSF52540">
    <property type="entry name" value="P-loop containing nucleoside triphosphate hydrolases"/>
    <property type="match status" value="1"/>
</dbReference>
<keyword evidence="4" id="KW-0067">ATP-binding</keyword>
<dbReference type="InterPro" id="IPR036390">
    <property type="entry name" value="WH_DNA-bd_sf"/>
</dbReference>
<dbReference type="NCBIfam" id="TIGR01613">
    <property type="entry name" value="primase_Cterm"/>
    <property type="match status" value="1"/>
</dbReference>
<gene>
    <name evidence="6" type="ORF">S12H4_50827</name>
</gene>
<sequence>VADLFGKLANIYADIPSTKMPHVGLFKMLTGGDTIGAEKKFKDRFGFNNTARLIYSTNKPPKVDEDTLAFWRRWIFINFPNKFEGSKRDRRLLQKLIKKEELSGLLNIALQGLKRLLNQQEYSYEASPDEIAEWHQRASDPLYAFIEDVCETSDLAWISKDELYDAFIDYCDEQNIPRIGKESFGRALKNAKNVHATFQRRGPRGAQTTGWTGIQLKEQGEKKIDMEV</sequence>
<dbReference type="Gene3D" id="1.10.10.10">
    <property type="entry name" value="Winged helix-like DNA-binding domain superfamily/Winged helix DNA-binding domain"/>
    <property type="match status" value="1"/>
</dbReference>
<dbReference type="InterPro" id="IPR027417">
    <property type="entry name" value="P-loop_NTPase"/>
</dbReference>
<dbReference type="InterPro" id="IPR004968">
    <property type="entry name" value="DNA_primase/NTPase_C"/>
</dbReference>
<keyword evidence="2" id="KW-0378">Hydrolase</keyword>
<dbReference type="InterPro" id="IPR014015">
    <property type="entry name" value="Helicase_SF3_DNA-vir"/>
</dbReference>
<dbReference type="SUPFAM" id="SSF46785">
    <property type="entry name" value="Winged helix' DNA-binding domain"/>
    <property type="match status" value="1"/>
</dbReference>
<accession>X1UZS9</accession>
<evidence type="ECO:0000256" key="1">
    <source>
        <dbReference type="ARBA" id="ARBA00022741"/>
    </source>
</evidence>
<dbReference type="Gene3D" id="3.40.50.300">
    <property type="entry name" value="P-loop containing nucleotide triphosphate hydrolases"/>
    <property type="match status" value="1"/>
</dbReference>
<keyword evidence="3" id="KW-0347">Helicase</keyword>